<dbReference type="RefSeq" id="WP_377571752.1">
    <property type="nucleotide sequence ID" value="NZ_JBHTMP010000022.1"/>
</dbReference>
<comment type="caution">
    <text evidence="4">The sequence shown here is derived from an EMBL/GenBank/DDBJ whole genome shotgun (WGS) entry which is preliminary data.</text>
</comment>
<evidence type="ECO:0000313" key="5">
    <source>
        <dbReference type="Proteomes" id="UP001597260"/>
    </source>
</evidence>
<organism evidence="4 5">
    <name type="scientific">Micromonospora sonneratiae</name>
    <dbReference type="NCBI Taxonomy" id="1184706"/>
    <lineage>
        <taxon>Bacteria</taxon>
        <taxon>Bacillati</taxon>
        <taxon>Actinomycetota</taxon>
        <taxon>Actinomycetes</taxon>
        <taxon>Micromonosporales</taxon>
        <taxon>Micromonosporaceae</taxon>
        <taxon>Micromonospora</taxon>
    </lineage>
</organism>
<dbReference type="InterPro" id="IPR002410">
    <property type="entry name" value="Peptidase_S33"/>
</dbReference>
<keyword evidence="2 4" id="KW-0378">Hydrolase</keyword>
<dbReference type="EMBL" id="JBHTMP010000022">
    <property type="protein sequence ID" value="MFD1322594.1"/>
    <property type="molecule type" value="Genomic_DNA"/>
</dbReference>
<dbReference type="SUPFAM" id="SSF53474">
    <property type="entry name" value="alpha/beta-Hydrolases"/>
    <property type="match status" value="1"/>
</dbReference>
<dbReference type="GO" id="GO:0016787">
    <property type="term" value="F:hydrolase activity"/>
    <property type="evidence" value="ECO:0007669"/>
    <property type="project" value="UniProtKB-KW"/>
</dbReference>
<reference evidence="5" key="1">
    <citation type="journal article" date="2019" name="Int. J. Syst. Evol. Microbiol.">
        <title>The Global Catalogue of Microorganisms (GCM) 10K type strain sequencing project: providing services to taxonomists for standard genome sequencing and annotation.</title>
        <authorList>
            <consortium name="The Broad Institute Genomics Platform"/>
            <consortium name="The Broad Institute Genome Sequencing Center for Infectious Disease"/>
            <person name="Wu L."/>
            <person name="Ma J."/>
        </authorList>
    </citation>
    <scope>NUCLEOTIDE SEQUENCE [LARGE SCALE GENOMIC DNA]</scope>
    <source>
        <strain evidence="5">JCM 31037</strain>
    </source>
</reference>
<dbReference type="InterPro" id="IPR000073">
    <property type="entry name" value="AB_hydrolase_1"/>
</dbReference>
<dbReference type="InterPro" id="IPR050266">
    <property type="entry name" value="AB_hydrolase_sf"/>
</dbReference>
<feature type="domain" description="AB hydrolase-1" evidence="3">
    <location>
        <begin position="22"/>
        <end position="272"/>
    </location>
</feature>
<dbReference type="Pfam" id="PF00561">
    <property type="entry name" value="Abhydrolase_1"/>
    <property type="match status" value="1"/>
</dbReference>
<protein>
    <submittedName>
        <fullName evidence="4">Alpha/beta fold hydrolase</fullName>
    </submittedName>
</protein>
<dbReference type="PRINTS" id="PR00111">
    <property type="entry name" value="ABHYDROLASE"/>
</dbReference>
<evidence type="ECO:0000256" key="1">
    <source>
        <dbReference type="ARBA" id="ARBA00010088"/>
    </source>
</evidence>
<evidence type="ECO:0000256" key="2">
    <source>
        <dbReference type="ARBA" id="ARBA00022801"/>
    </source>
</evidence>
<sequence>MPLFPSYDSTRLAYHVTGSGAPLVCLPGGPARAGSYLEDLGGLSRHRTLIVLDHRGTGESGIPDDPATYRCDRLVDDVEALRVHLGLDRMDLLGHSAGGNVAQFYAARFPERLARLVLVTPGLQAVGLDAIGFEEAIDARAGEWWYPAARAAGEAWQEAVGRGVSDEEIARLRAATAPFAYGRWNERSRAHSEAGPSQCSDAGAAGFYADFEPDVTALRADLARLDGPVLIVAGALDPAPTPAAAARLAELFPQAEVTELPNTAHFPWVDEPAAFVRCVVGFLDRPR</sequence>
<dbReference type="PRINTS" id="PR00793">
    <property type="entry name" value="PROAMNOPTASE"/>
</dbReference>
<accession>A0ABW3YEL0</accession>
<evidence type="ECO:0000259" key="3">
    <source>
        <dbReference type="Pfam" id="PF00561"/>
    </source>
</evidence>
<dbReference type="Gene3D" id="3.40.50.1820">
    <property type="entry name" value="alpha/beta hydrolase"/>
    <property type="match status" value="1"/>
</dbReference>
<dbReference type="InterPro" id="IPR029058">
    <property type="entry name" value="AB_hydrolase_fold"/>
</dbReference>
<evidence type="ECO:0000313" key="4">
    <source>
        <dbReference type="EMBL" id="MFD1322594.1"/>
    </source>
</evidence>
<dbReference type="PANTHER" id="PTHR43798">
    <property type="entry name" value="MONOACYLGLYCEROL LIPASE"/>
    <property type="match status" value="1"/>
</dbReference>
<proteinExistence type="inferred from homology"/>
<gene>
    <name evidence="4" type="ORF">ACFQ4H_15970</name>
</gene>
<comment type="similarity">
    <text evidence="1">Belongs to the peptidase S33 family.</text>
</comment>
<dbReference type="Proteomes" id="UP001597260">
    <property type="component" value="Unassembled WGS sequence"/>
</dbReference>
<name>A0ABW3YEL0_9ACTN</name>
<dbReference type="PANTHER" id="PTHR43798:SF27">
    <property type="entry name" value="HYDROLASE ALPHA_BETA HYDROLASE FOLD FAMILY"/>
    <property type="match status" value="1"/>
</dbReference>
<keyword evidence="5" id="KW-1185">Reference proteome</keyword>